<accession>A0AA38H1B7</accession>
<dbReference type="RefSeq" id="XP_052942524.1">
    <property type="nucleotide sequence ID" value="XM_053091406.1"/>
</dbReference>
<dbReference type="EMBL" id="JAKWFO010000014">
    <property type="protein sequence ID" value="KAI9632747.1"/>
    <property type="molecule type" value="Genomic_DNA"/>
</dbReference>
<evidence type="ECO:0000313" key="1">
    <source>
        <dbReference type="EMBL" id="KAI9632747.1"/>
    </source>
</evidence>
<comment type="caution">
    <text evidence="1">The sequence shown here is derived from an EMBL/GenBank/DDBJ whole genome shotgun (WGS) entry which is preliminary data.</text>
</comment>
<sequence length="352" mass="38714">MPAKFKCLHSTDTGSATRELTLVQCTAQSDKSYEVVSSLKGGPDDASTTGLDPFPSTRWKRADETTVTLLTPIEASSAGSEKKLSAMEVEEMYASIRESWAKVLTTAAAQLKAGVRDNQAEQAHALSEGPHAYASSNFMALAAQAQDIIQSSERDWMRDIFEGLKEHPEVLDHHPGMQVIMTAALWSRVVRRTGDVQFALKATASILQSAEDFIDHPDTSFTRDPAQVELRAMLSMLRKTALEVEDAISSRCPKDIEALHDFLYPSNVKPPTIDQKREVLDVLRRADSVRHAYSEGVLDAAHRTFLRIARGEVHQDFIDSLIHEQTDECLLAVLASYSAESVAESAIQLGSS</sequence>
<name>A0AA38H1B7_9TREE</name>
<reference evidence="1" key="1">
    <citation type="journal article" date="2022" name="G3 (Bethesda)">
        <title>High quality genome of the basidiomycete yeast Dioszegia hungarica PDD-24b-2 isolated from cloud water.</title>
        <authorList>
            <person name="Jarrige D."/>
            <person name="Haridas S."/>
            <person name="Bleykasten-Grosshans C."/>
            <person name="Joly M."/>
            <person name="Nadalig T."/>
            <person name="Sancelme M."/>
            <person name="Vuilleumier S."/>
            <person name="Grigoriev I.V."/>
            <person name="Amato P."/>
            <person name="Bringel F."/>
        </authorList>
    </citation>
    <scope>NUCLEOTIDE SEQUENCE</scope>
    <source>
        <strain evidence="1">PDD-24b-2</strain>
    </source>
</reference>
<organism evidence="1 2">
    <name type="scientific">Dioszegia hungarica</name>
    <dbReference type="NCBI Taxonomy" id="4972"/>
    <lineage>
        <taxon>Eukaryota</taxon>
        <taxon>Fungi</taxon>
        <taxon>Dikarya</taxon>
        <taxon>Basidiomycota</taxon>
        <taxon>Agaricomycotina</taxon>
        <taxon>Tremellomycetes</taxon>
        <taxon>Tremellales</taxon>
        <taxon>Bulleribasidiaceae</taxon>
        <taxon>Dioszegia</taxon>
    </lineage>
</organism>
<dbReference type="Proteomes" id="UP001164286">
    <property type="component" value="Unassembled WGS sequence"/>
</dbReference>
<proteinExistence type="predicted"/>
<evidence type="ECO:0000313" key="2">
    <source>
        <dbReference type="Proteomes" id="UP001164286"/>
    </source>
</evidence>
<protein>
    <submittedName>
        <fullName evidence="1">Uncharacterized protein</fullName>
    </submittedName>
</protein>
<dbReference type="GeneID" id="77730611"/>
<dbReference type="AlphaFoldDB" id="A0AA38H1B7"/>
<gene>
    <name evidence="1" type="ORF">MKK02DRAFT_41059</name>
</gene>
<keyword evidence="2" id="KW-1185">Reference proteome</keyword>